<dbReference type="InterPro" id="IPR015943">
    <property type="entry name" value="WD40/YVTN_repeat-like_dom_sf"/>
</dbReference>
<evidence type="ECO:0000313" key="4">
    <source>
        <dbReference type="Proteomes" id="UP000239735"/>
    </source>
</evidence>
<reference evidence="4" key="1">
    <citation type="submission" date="2018-02" db="EMBL/GenBank/DDBJ databases">
        <authorList>
            <person name="Hausmann B."/>
        </authorList>
    </citation>
    <scope>NUCLEOTIDE SEQUENCE [LARGE SCALE GENOMIC DNA]</scope>
    <source>
        <strain evidence="4">Peat soil MAG SbA5</strain>
    </source>
</reference>
<feature type="region of interest" description="Disordered" evidence="1">
    <location>
        <begin position="153"/>
        <end position="173"/>
    </location>
</feature>
<feature type="compositionally biased region" description="Low complexity" evidence="1">
    <location>
        <begin position="153"/>
        <end position="167"/>
    </location>
</feature>
<dbReference type="AlphaFoldDB" id="A0A2N9LHU0"/>
<dbReference type="OrthoDB" id="7187796at2"/>
<accession>A0A2N9LHU0</accession>
<dbReference type="Proteomes" id="UP000239735">
    <property type="component" value="Unassembled WGS sequence"/>
</dbReference>
<feature type="chain" id="PRO_5014847887" description="YncE family protein" evidence="2">
    <location>
        <begin position="20"/>
        <end position="432"/>
    </location>
</feature>
<evidence type="ECO:0008006" key="5">
    <source>
        <dbReference type="Google" id="ProtNLM"/>
    </source>
</evidence>
<gene>
    <name evidence="3" type="ORF">SBA5_360039</name>
</gene>
<evidence type="ECO:0000313" key="3">
    <source>
        <dbReference type="EMBL" id="SPE22802.1"/>
    </source>
</evidence>
<dbReference type="InterPro" id="IPR051200">
    <property type="entry name" value="Host-pathogen_enzymatic-act"/>
</dbReference>
<evidence type="ECO:0000256" key="1">
    <source>
        <dbReference type="SAM" id="MobiDB-lite"/>
    </source>
</evidence>
<proteinExistence type="predicted"/>
<organism evidence="3 4">
    <name type="scientific">Candidatus Sulfuritelmatomonas gaucii</name>
    <dbReference type="NCBI Taxonomy" id="2043161"/>
    <lineage>
        <taxon>Bacteria</taxon>
        <taxon>Pseudomonadati</taxon>
        <taxon>Acidobacteriota</taxon>
        <taxon>Terriglobia</taxon>
        <taxon>Terriglobales</taxon>
        <taxon>Acidobacteriaceae</taxon>
        <taxon>Candidatus Sulfuritelmatomonas</taxon>
    </lineage>
</organism>
<dbReference type="SUPFAM" id="SSF51004">
    <property type="entry name" value="C-terminal (heme d1) domain of cytochrome cd1-nitrite reductase"/>
    <property type="match status" value="1"/>
</dbReference>
<sequence>MRRVLPFCLLVCLPLSAQVAPIPTATDLPGSPFFIKKTWYIGGPGNWDSLTLDASAQLLYIAHAQIVQVVDIKSGSVVAEIPDFREARAIVLDDTGDYGYVSDGPAGDVVVFDRHTFKIKSIVPIYCSPRSIAFEPRNKLVFAICGAGGAAAQPSPAQTQATATHASHPPPNPAQINLSGTSHIVAIDATNENVLADIDIAGDFRSAASDGAGHVWVTVGSVTQTRLVDRTPVDDSFPPRIARLDASAIAAAAQRALEKQPTQTSPAQPLQIDWSQEANRASLIRFLRLSSACQNPQGLAVNGKNQRLFIACEDQQFVVVNATSGNLIASLVTGPGDDVIGYDAERGLIFVANGAGYGSLTIIREDQTTDSYAVVQNLPTQERARTLAVDPSSGDVYLVTDFQGADVSKPGGIGTLKMVQVPGSFQVLVVGP</sequence>
<name>A0A2N9LHU0_9BACT</name>
<protein>
    <recommendedName>
        <fullName evidence="5">YncE family protein</fullName>
    </recommendedName>
</protein>
<dbReference type="Gene3D" id="2.130.10.10">
    <property type="entry name" value="YVTN repeat-like/Quinoprotein amine dehydrogenase"/>
    <property type="match status" value="2"/>
</dbReference>
<dbReference type="PANTHER" id="PTHR47197:SF3">
    <property type="entry name" value="DIHYDRO-HEME D1 DEHYDROGENASE"/>
    <property type="match status" value="1"/>
</dbReference>
<evidence type="ECO:0000256" key="2">
    <source>
        <dbReference type="SAM" id="SignalP"/>
    </source>
</evidence>
<feature type="signal peptide" evidence="2">
    <location>
        <begin position="1"/>
        <end position="19"/>
    </location>
</feature>
<dbReference type="EMBL" id="OKRB01000093">
    <property type="protein sequence ID" value="SPE22802.1"/>
    <property type="molecule type" value="Genomic_DNA"/>
</dbReference>
<keyword evidence="2" id="KW-0732">Signal</keyword>
<dbReference type="InterPro" id="IPR011048">
    <property type="entry name" value="Haem_d1_sf"/>
</dbReference>
<dbReference type="PANTHER" id="PTHR47197">
    <property type="entry name" value="PROTEIN NIRF"/>
    <property type="match status" value="1"/>
</dbReference>